<keyword evidence="3" id="KW-0378">Hydrolase</keyword>
<comment type="caution">
    <text evidence="3">The sequence shown here is derived from an EMBL/GenBank/DDBJ whole genome shotgun (WGS) entry which is preliminary data.</text>
</comment>
<keyword evidence="2" id="KW-0238">DNA-binding</keyword>
<keyword evidence="3" id="KW-0255">Endonuclease</keyword>
<protein>
    <submittedName>
        <fullName evidence="3">Restriction endonuclease subunit S</fullName>
    </submittedName>
</protein>
<dbReference type="InterPro" id="IPR044946">
    <property type="entry name" value="Restrct_endonuc_typeI_TRD_sf"/>
</dbReference>
<dbReference type="GO" id="GO:0003677">
    <property type="term" value="F:DNA binding"/>
    <property type="evidence" value="ECO:0007669"/>
    <property type="project" value="UniProtKB-KW"/>
</dbReference>
<dbReference type="EMBL" id="QRHE01000003">
    <property type="protein sequence ID" value="RHF52293.1"/>
    <property type="molecule type" value="Genomic_DNA"/>
</dbReference>
<keyword evidence="3" id="KW-0540">Nuclease</keyword>
<reference evidence="3 4" key="1">
    <citation type="submission" date="2018-08" db="EMBL/GenBank/DDBJ databases">
        <title>A genome reference for cultivated species of the human gut microbiota.</title>
        <authorList>
            <person name="Zou Y."/>
            <person name="Xue W."/>
            <person name="Luo G."/>
        </authorList>
    </citation>
    <scope>NUCLEOTIDE SEQUENCE [LARGE SCALE GENOMIC DNA]</scope>
    <source>
        <strain evidence="3 4">AM25-21AC</strain>
    </source>
</reference>
<organism evidence="3 4">
    <name type="scientific">Mitsuokella multacida</name>
    <dbReference type="NCBI Taxonomy" id="52226"/>
    <lineage>
        <taxon>Bacteria</taxon>
        <taxon>Bacillati</taxon>
        <taxon>Bacillota</taxon>
        <taxon>Negativicutes</taxon>
        <taxon>Selenomonadales</taxon>
        <taxon>Selenomonadaceae</taxon>
        <taxon>Mitsuokella</taxon>
    </lineage>
</organism>
<dbReference type="GO" id="GO:0004519">
    <property type="term" value="F:endonuclease activity"/>
    <property type="evidence" value="ECO:0007669"/>
    <property type="project" value="UniProtKB-KW"/>
</dbReference>
<dbReference type="SUPFAM" id="SSF116734">
    <property type="entry name" value="DNA methylase specificity domain"/>
    <property type="match status" value="1"/>
</dbReference>
<dbReference type="AlphaFoldDB" id="A0A414NXS2"/>
<gene>
    <name evidence="3" type="ORF">DW674_03710</name>
</gene>
<sequence length="53" mass="5765">MASLPEQQEIVAVLDRLLGREEEVRQSAESVLAAIDSMKQSILARAFHGELGA</sequence>
<dbReference type="RefSeq" id="WP_118175334.1">
    <property type="nucleotide sequence ID" value="NZ_CP195933.1"/>
</dbReference>
<dbReference type="GO" id="GO:0009307">
    <property type="term" value="P:DNA restriction-modification system"/>
    <property type="evidence" value="ECO:0007669"/>
    <property type="project" value="UniProtKB-KW"/>
</dbReference>
<evidence type="ECO:0000256" key="1">
    <source>
        <dbReference type="ARBA" id="ARBA00022747"/>
    </source>
</evidence>
<evidence type="ECO:0000313" key="4">
    <source>
        <dbReference type="Proteomes" id="UP000283442"/>
    </source>
</evidence>
<proteinExistence type="predicted"/>
<name>A0A414NXS2_9FIRM</name>
<accession>A0A414NXS2</accession>
<evidence type="ECO:0000256" key="2">
    <source>
        <dbReference type="ARBA" id="ARBA00023125"/>
    </source>
</evidence>
<dbReference type="Proteomes" id="UP000283442">
    <property type="component" value="Unassembled WGS sequence"/>
</dbReference>
<evidence type="ECO:0000313" key="3">
    <source>
        <dbReference type="EMBL" id="RHF52293.1"/>
    </source>
</evidence>
<keyword evidence="1" id="KW-0680">Restriction system</keyword>
<dbReference type="Gene3D" id="3.90.220.20">
    <property type="entry name" value="DNA methylase specificity domains"/>
    <property type="match status" value="2"/>
</dbReference>
<dbReference type="OrthoDB" id="9811611at2"/>